<organism evidence="2 3">
    <name type="scientific">Gemmobacter aquaticus</name>
    <dbReference type="NCBI Taxonomy" id="490185"/>
    <lineage>
        <taxon>Bacteria</taxon>
        <taxon>Pseudomonadati</taxon>
        <taxon>Pseudomonadota</taxon>
        <taxon>Alphaproteobacteria</taxon>
        <taxon>Rhodobacterales</taxon>
        <taxon>Paracoccaceae</taxon>
        <taxon>Gemmobacter</taxon>
    </lineage>
</organism>
<evidence type="ECO:0000313" key="2">
    <source>
        <dbReference type="EMBL" id="GGO36136.1"/>
    </source>
</evidence>
<evidence type="ECO:0000313" key="3">
    <source>
        <dbReference type="Proteomes" id="UP000598196"/>
    </source>
</evidence>
<comment type="caution">
    <text evidence="2">The sequence shown here is derived from an EMBL/GenBank/DDBJ whole genome shotgun (WGS) entry which is preliminary data.</text>
</comment>
<evidence type="ECO:0000256" key="1">
    <source>
        <dbReference type="SAM" id="MobiDB-lite"/>
    </source>
</evidence>
<dbReference type="EMBL" id="BMLP01000007">
    <property type="protein sequence ID" value="GGO36136.1"/>
    <property type="molecule type" value="Genomic_DNA"/>
</dbReference>
<sequence>MPDRQPLPDVKYVTINFTVTGAFMVAMSREKASARPKTVKTFMAKLADYARAHAETISTGPGRREKAPDVPKKRITSQKFEVSFRPNPGDTSPDPLGTWAVDAVLEVRNVRRGAKMRLFTNSASSVHIRLPERQNIAAKEDIALDHEANGTQFDKMPYIDDYFSGKKSAMEFVWDNVGDYTTRSCR</sequence>
<gene>
    <name evidence="2" type="ORF">GCM10010991_29560</name>
</gene>
<protein>
    <submittedName>
        <fullName evidence="2">Uncharacterized protein</fullName>
    </submittedName>
</protein>
<dbReference type="RefSeq" id="WP_146287663.1">
    <property type="nucleotide sequence ID" value="NZ_BMLP01000007.1"/>
</dbReference>
<name>A0A918DDX2_9RHOB</name>
<feature type="compositionally biased region" description="Basic and acidic residues" evidence="1">
    <location>
        <begin position="62"/>
        <end position="72"/>
    </location>
</feature>
<proteinExistence type="predicted"/>
<dbReference type="OrthoDB" id="7850800at2"/>
<dbReference type="AlphaFoldDB" id="A0A918DDX2"/>
<reference evidence="2 3" key="1">
    <citation type="journal article" date="2014" name="Int. J. Syst. Evol. Microbiol.">
        <title>Complete genome sequence of Corynebacterium casei LMG S-19264T (=DSM 44701T), isolated from a smear-ripened cheese.</title>
        <authorList>
            <consortium name="US DOE Joint Genome Institute (JGI-PGF)"/>
            <person name="Walter F."/>
            <person name="Albersmeier A."/>
            <person name="Kalinowski J."/>
            <person name="Ruckert C."/>
        </authorList>
    </citation>
    <scope>NUCLEOTIDE SEQUENCE [LARGE SCALE GENOMIC DNA]</scope>
    <source>
        <strain evidence="2 3">CGMCC 1.7029</strain>
    </source>
</reference>
<dbReference type="Proteomes" id="UP000598196">
    <property type="component" value="Unassembled WGS sequence"/>
</dbReference>
<feature type="region of interest" description="Disordered" evidence="1">
    <location>
        <begin position="55"/>
        <end position="76"/>
    </location>
</feature>
<accession>A0A918DDX2</accession>
<keyword evidence="3" id="KW-1185">Reference proteome</keyword>